<dbReference type="InterPro" id="IPR013341">
    <property type="entry name" value="Mandelate_racemase_N_dom"/>
</dbReference>
<dbReference type="EMBL" id="JACJVR010000138">
    <property type="protein sequence ID" value="MBB6695731.1"/>
    <property type="molecule type" value="Genomic_DNA"/>
</dbReference>
<feature type="domain" description="Mandelate racemase/muconate lactonizing enzyme C-terminal" evidence="4">
    <location>
        <begin position="137"/>
        <end position="232"/>
    </location>
</feature>
<evidence type="ECO:0000256" key="3">
    <source>
        <dbReference type="ARBA" id="ARBA00023235"/>
    </source>
</evidence>
<protein>
    <submittedName>
        <fullName evidence="5">Mandelate racemase</fullName>
    </submittedName>
</protein>
<evidence type="ECO:0000313" key="6">
    <source>
        <dbReference type="Proteomes" id="UP000553776"/>
    </source>
</evidence>
<dbReference type="Gene3D" id="3.30.390.10">
    <property type="entry name" value="Enolase-like, N-terminal domain"/>
    <property type="match status" value="1"/>
</dbReference>
<dbReference type="PANTHER" id="PTHR48073:SF2">
    <property type="entry name" value="O-SUCCINYLBENZOATE SYNTHASE"/>
    <property type="match status" value="1"/>
</dbReference>
<keyword evidence="3" id="KW-0413">Isomerase</keyword>
<dbReference type="GO" id="GO:0046872">
    <property type="term" value="F:metal ion binding"/>
    <property type="evidence" value="ECO:0007669"/>
    <property type="project" value="UniProtKB-KW"/>
</dbReference>
<keyword evidence="6" id="KW-1185">Reference proteome</keyword>
<dbReference type="SUPFAM" id="SSF51604">
    <property type="entry name" value="Enolase C-terminal domain-like"/>
    <property type="match status" value="1"/>
</dbReference>
<name>A0A841UCS9_9BACL</name>
<comment type="caution">
    <text evidence="5">The sequence shown here is derived from an EMBL/GenBank/DDBJ whole genome shotgun (WGS) entry which is preliminary data.</text>
</comment>
<dbReference type="InterPro" id="IPR036849">
    <property type="entry name" value="Enolase-like_C_sf"/>
</dbReference>
<dbReference type="SFLD" id="SFLDG00180">
    <property type="entry name" value="muconate_cycloisomerase"/>
    <property type="match status" value="1"/>
</dbReference>
<evidence type="ECO:0000256" key="1">
    <source>
        <dbReference type="ARBA" id="ARBA00008031"/>
    </source>
</evidence>
<comment type="similarity">
    <text evidence="1">Belongs to the mandelate racemase/muconate lactonizing enzyme family.</text>
</comment>
<evidence type="ECO:0000313" key="5">
    <source>
        <dbReference type="EMBL" id="MBB6695731.1"/>
    </source>
</evidence>
<dbReference type="SMART" id="SM00922">
    <property type="entry name" value="MR_MLE"/>
    <property type="match status" value="1"/>
</dbReference>
<dbReference type="InterPro" id="IPR029017">
    <property type="entry name" value="Enolase-like_N"/>
</dbReference>
<reference evidence="5 6" key="1">
    <citation type="submission" date="2020-08" db="EMBL/GenBank/DDBJ databases">
        <title>Cohnella phylogeny.</title>
        <authorList>
            <person name="Dunlap C."/>
        </authorList>
    </citation>
    <scope>NUCLEOTIDE SEQUENCE [LARGE SCALE GENOMIC DNA]</scope>
    <source>
        <strain evidence="5 6">DSM 25239</strain>
    </source>
</reference>
<dbReference type="GO" id="GO:0016854">
    <property type="term" value="F:racemase and epimerase activity"/>
    <property type="evidence" value="ECO:0007669"/>
    <property type="project" value="UniProtKB-ARBA"/>
</dbReference>
<dbReference type="SFLD" id="SFLDF00009">
    <property type="entry name" value="o-succinylbenzoate_synthase"/>
    <property type="match status" value="1"/>
</dbReference>
<proteinExistence type="inferred from homology"/>
<dbReference type="InterPro" id="IPR013342">
    <property type="entry name" value="Mandelate_racemase_C"/>
</dbReference>
<accession>A0A841UCS9</accession>
<dbReference type="InterPro" id="IPR029065">
    <property type="entry name" value="Enolase_C-like"/>
</dbReference>
<evidence type="ECO:0000259" key="4">
    <source>
        <dbReference type="SMART" id="SM00922"/>
    </source>
</evidence>
<gene>
    <name evidence="5" type="ORF">H7B90_30495</name>
</gene>
<organism evidence="5 6">
    <name type="scientific">Cohnella xylanilytica</name>
    <dbReference type="NCBI Taxonomy" id="557555"/>
    <lineage>
        <taxon>Bacteria</taxon>
        <taxon>Bacillati</taxon>
        <taxon>Bacillota</taxon>
        <taxon>Bacilli</taxon>
        <taxon>Bacillales</taxon>
        <taxon>Paenibacillaceae</taxon>
        <taxon>Cohnella</taxon>
    </lineage>
</organism>
<dbReference type="PANTHER" id="PTHR48073">
    <property type="entry name" value="O-SUCCINYLBENZOATE SYNTHASE-RELATED"/>
    <property type="match status" value="1"/>
</dbReference>
<dbReference type="AlphaFoldDB" id="A0A841UCS9"/>
<dbReference type="Gene3D" id="3.20.20.120">
    <property type="entry name" value="Enolase-like C-terminal domain"/>
    <property type="match status" value="1"/>
</dbReference>
<dbReference type="Pfam" id="PF13378">
    <property type="entry name" value="MR_MLE_C"/>
    <property type="match status" value="1"/>
</dbReference>
<evidence type="ECO:0000256" key="2">
    <source>
        <dbReference type="ARBA" id="ARBA00022723"/>
    </source>
</evidence>
<dbReference type="Pfam" id="PF02746">
    <property type="entry name" value="MR_MLE_N"/>
    <property type="match status" value="1"/>
</dbReference>
<keyword evidence="2" id="KW-0479">Metal-binding</keyword>
<dbReference type="SUPFAM" id="SSF54826">
    <property type="entry name" value="Enolase N-terminal domain-like"/>
    <property type="match status" value="1"/>
</dbReference>
<dbReference type="SFLD" id="SFLDS00001">
    <property type="entry name" value="Enolase"/>
    <property type="match status" value="1"/>
</dbReference>
<dbReference type="Proteomes" id="UP000553776">
    <property type="component" value="Unassembled WGS sequence"/>
</dbReference>
<sequence length="362" mass="38696">MKTSFAISGGTVGSPNEGAPHVYVRVVTDVGVEGWGEARPSHRWSCETLETVTSTIAGYLKPALLGAEVSDLQTIHGLMNKEIKPDLSGGQPIAKAAVDMALHDAIGRERGCRLPELWFAGFRPELKLSYLISTASPEEAGRMASDAAAKGYRGLDVKLGLRPDADLDLLEAVKAAAPNLFLRADANQAYNLQQAAKLARAMERIGVDVFEQPLRADDLHGHAQLRRKTDIPIALDESIWTTGNLMQAIRAEACDTVVVKVTKMGGLTGARRCGELAREAGLGLLGGGLTESRLALAASAHLFRYLRIEDPVDLNGPLFLADDPVASGPRIDEGDVVLPDRPGIGCEISAEKLELYGCRSNV</sequence>